<feature type="transmembrane region" description="Helical" evidence="3">
    <location>
        <begin position="307"/>
        <end position="328"/>
    </location>
</feature>
<reference evidence="5 6" key="1">
    <citation type="journal article" date="2018" name="MBio">
        <title>Comparative Genomics Reveals the Core Gene Toolbox for the Fungus-Insect Symbiosis.</title>
        <authorList>
            <person name="Wang Y."/>
            <person name="Stata M."/>
            <person name="Wang W."/>
            <person name="Stajich J.E."/>
            <person name="White M.M."/>
            <person name="Moncalvo J.M."/>
        </authorList>
    </citation>
    <scope>NUCLEOTIDE SEQUENCE [LARGE SCALE GENOMIC DNA]</scope>
    <source>
        <strain evidence="5 6">AUS-126-30</strain>
    </source>
</reference>
<protein>
    <recommendedName>
        <fullName evidence="4">Major facilitator superfamily (MFS) profile domain-containing protein</fullName>
    </recommendedName>
</protein>
<proteinExistence type="inferred from homology"/>
<feature type="transmembrane region" description="Helical" evidence="3">
    <location>
        <begin position="206"/>
        <end position="225"/>
    </location>
</feature>
<dbReference type="InterPro" id="IPR020846">
    <property type="entry name" value="MFS_dom"/>
</dbReference>
<dbReference type="AlphaFoldDB" id="A0A2U1JAG6"/>
<gene>
    <name evidence="5" type="ORF">BB558_001749</name>
</gene>
<keyword evidence="3" id="KW-1133">Transmembrane helix</keyword>
<evidence type="ECO:0000256" key="2">
    <source>
        <dbReference type="ARBA" id="ARBA00006727"/>
    </source>
</evidence>
<dbReference type="EMBL" id="MBFU01000106">
    <property type="protein sequence ID" value="PWA02110.1"/>
    <property type="molecule type" value="Genomic_DNA"/>
</dbReference>
<dbReference type="PANTHER" id="PTHR11360:SF284">
    <property type="entry name" value="EG:103B4.3 PROTEIN-RELATED"/>
    <property type="match status" value="1"/>
</dbReference>
<dbReference type="Pfam" id="PF07690">
    <property type="entry name" value="MFS_1"/>
    <property type="match status" value="1"/>
</dbReference>
<feature type="transmembrane region" description="Helical" evidence="3">
    <location>
        <begin position="371"/>
        <end position="393"/>
    </location>
</feature>
<keyword evidence="3" id="KW-0472">Membrane</keyword>
<dbReference type="InterPro" id="IPR036259">
    <property type="entry name" value="MFS_trans_sf"/>
</dbReference>
<comment type="subcellular location">
    <subcellularLocation>
        <location evidence="1">Membrane</location>
        <topology evidence="1">Multi-pass membrane protein</topology>
    </subcellularLocation>
</comment>
<feature type="domain" description="Major facilitator superfamily (MFS) profile" evidence="4">
    <location>
        <begin position="47"/>
        <end position="429"/>
    </location>
</feature>
<dbReference type="GO" id="GO:0022857">
    <property type="term" value="F:transmembrane transporter activity"/>
    <property type="evidence" value="ECO:0007669"/>
    <property type="project" value="InterPro"/>
</dbReference>
<feature type="transmembrane region" description="Helical" evidence="3">
    <location>
        <begin position="83"/>
        <end position="104"/>
    </location>
</feature>
<dbReference type="Gene3D" id="1.20.1250.20">
    <property type="entry name" value="MFS general substrate transporter like domains"/>
    <property type="match status" value="2"/>
</dbReference>
<evidence type="ECO:0000259" key="4">
    <source>
        <dbReference type="PROSITE" id="PS50850"/>
    </source>
</evidence>
<keyword evidence="3" id="KW-0812">Transmembrane</keyword>
<keyword evidence="6" id="KW-1185">Reference proteome</keyword>
<feature type="transmembrane region" description="Helical" evidence="3">
    <location>
        <begin position="173"/>
        <end position="194"/>
    </location>
</feature>
<dbReference type="Proteomes" id="UP000245591">
    <property type="component" value="Unassembled WGS sequence"/>
</dbReference>
<dbReference type="PANTHER" id="PTHR11360">
    <property type="entry name" value="MONOCARBOXYLATE TRANSPORTER"/>
    <property type="match status" value="1"/>
</dbReference>
<feature type="transmembrane region" description="Helical" evidence="3">
    <location>
        <begin position="146"/>
        <end position="166"/>
    </location>
</feature>
<feature type="transmembrane region" description="Helical" evidence="3">
    <location>
        <begin position="246"/>
        <end position="270"/>
    </location>
</feature>
<feature type="transmembrane region" description="Helical" evidence="3">
    <location>
        <begin position="334"/>
        <end position="359"/>
    </location>
</feature>
<evidence type="ECO:0000313" key="6">
    <source>
        <dbReference type="Proteomes" id="UP000245591"/>
    </source>
</evidence>
<organism evidence="5 6">
    <name type="scientific">Smittium angustum</name>
    <dbReference type="NCBI Taxonomy" id="133377"/>
    <lineage>
        <taxon>Eukaryota</taxon>
        <taxon>Fungi</taxon>
        <taxon>Fungi incertae sedis</taxon>
        <taxon>Zoopagomycota</taxon>
        <taxon>Kickxellomycotina</taxon>
        <taxon>Harpellomycetes</taxon>
        <taxon>Harpellales</taxon>
        <taxon>Legeriomycetaceae</taxon>
        <taxon>Smittium</taxon>
    </lineage>
</organism>
<dbReference type="InterPro" id="IPR050327">
    <property type="entry name" value="Proton-linked_MCT"/>
</dbReference>
<dbReference type="SUPFAM" id="SSF103473">
    <property type="entry name" value="MFS general substrate transporter"/>
    <property type="match status" value="1"/>
</dbReference>
<comment type="caution">
    <text evidence="5">The sequence shown here is derived from an EMBL/GenBank/DDBJ whole genome shotgun (WGS) entry which is preliminary data.</text>
</comment>
<name>A0A2U1JAG6_SMIAN</name>
<evidence type="ECO:0000313" key="5">
    <source>
        <dbReference type="EMBL" id="PWA02110.1"/>
    </source>
</evidence>
<feature type="transmembrane region" description="Helical" evidence="3">
    <location>
        <begin position="282"/>
        <end position="300"/>
    </location>
</feature>
<dbReference type="GO" id="GO:0016020">
    <property type="term" value="C:membrane"/>
    <property type="evidence" value="ECO:0007669"/>
    <property type="project" value="UniProtKB-SubCell"/>
</dbReference>
<dbReference type="PROSITE" id="PS50850">
    <property type="entry name" value="MFS"/>
    <property type="match status" value="1"/>
</dbReference>
<accession>A0A2U1JAG6</accession>
<sequence>MSIKSAVIISNLNKNNEKDTRVDLKEVEGNIKNVSEAKPLDTGYAWLVMASGILNFLVLFGNFNAFGVFQEYYLNTMFKNNTAASISWISTISFTFTLSGGIMAGPIMSYLGVRKTALLGSILSSLGILLASFSKTIPMLVLTQGLIYGIGASIIINICLVMPAIWFQKYRHIAISLIAGGGGYGSLILTPTIAKTLKSYGIAWSFRVLFILNVVSTGLGVFVFKENGDFKPLRRVIDLKLLKNRLTLLFCLGGFVIELGYAIPALYFAASVREIGESRQTSSNMLLIFSATSGTGRVLGGFLSKKFGANTTLIFTVFATGILVFALWLPTKIFTMYIVFIVLYGFTCPLYFSLTSLVISNVYKKEEVSQVNGLVYIFYGISSILGIPLYGVLLDKAGNRTSYKPLIIFCGSSYLLAGVVLVLQRRYFRKNIESMKTGKI</sequence>
<evidence type="ECO:0000256" key="1">
    <source>
        <dbReference type="ARBA" id="ARBA00004141"/>
    </source>
</evidence>
<dbReference type="InterPro" id="IPR011701">
    <property type="entry name" value="MFS"/>
</dbReference>
<feature type="transmembrane region" description="Helical" evidence="3">
    <location>
        <begin position="405"/>
        <end position="423"/>
    </location>
</feature>
<feature type="transmembrane region" description="Helical" evidence="3">
    <location>
        <begin position="116"/>
        <end position="134"/>
    </location>
</feature>
<feature type="transmembrane region" description="Helical" evidence="3">
    <location>
        <begin position="44"/>
        <end position="63"/>
    </location>
</feature>
<comment type="similarity">
    <text evidence="2">Belongs to the major facilitator superfamily. Monocarboxylate porter (TC 2.A.1.13) family.</text>
</comment>
<evidence type="ECO:0000256" key="3">
    <source>
        <dbReference type="SAM" id="Phobius"/>
    </source>
</evidence>